<organism evidence="8 9">
    <name type="scientific">Hipposideros armiger</name>
    <name type="common">Great Himalayan leaf-nosed bat</name>
    <dbReference type="NCBI Taxonomy" id="186990"/>
    <lineage>
        <taxon>Eukaryota</taxon>
        <taxon>Metazoa</taxon>
        <taxon>Chordata</taxon>
        <taxon>Craniata</taxon>
        <taxon>Vertebrata</taxon>
        <taxon>Euteleostomi</taxon>
        <taxon>Mammalia</taxon>
        <taxon>Eutheria</taxon>
        <taxon>Laurasiatheria</taxon>
        <taxon>Chiroptera</taxon>
        <taxon>Yinpterochiroptera</taxon>
        <taxon>Rhinolophoidea</taxon>
        <taxon>Hipposideridae</taxon>
        <taxon>Hipposideros</taxon>
    </lineage>
</organism>
<feature type="region of interest" description="Disordered" evidence="6">
    <location>
        <begin position="403"/>
        <end position="572"/>
    </location>
</feature>
<evidence type="ECO:0000256" key="1">
    <source>
        <dbReference type="ARBA" id="ARBA00010229"/>
    </source>
</evidence>
<dbReference type="InterPro" id="IPR026188">
    <property type="entry name" value="Lebercilin-like"/>
</dbReference>
<dbReference type="RefSeq" id="XP_019511319.1">
    <property type="nucleotide sequence ID" value="XM_019655774.1"/>
</dbReference>
<feature type="coiled-coil region" evidence="5">
    <location>
        <begin position="251"/>
        <end position="335"/>
    </location>
</feature>
<feature type="compositionally biased region" description="Polar residues" evidence="6">
    <location>
        <begin position="37"/>
        <end position="48"/>
    </location>
</feature>
<protein>
    <recommendedName>
        <fullName evidence="3">Lebercilin-like protein</fullName>
    </recommendedName>
    <alternativeName>
        <fullName evidence="4">Leber congenital amaurosis 5-like protein</fullName>
    </alternativeName>
</protein>
<reference evidence="9 10" key="1">
    <citation type="submission" date="2025-04" db="UniProtKB">
        <authorList>
            <consortium name="RefSeq"/>
        </authorList>
    </citation>
    <scope>IDENTIFICATION</scope>
    <source>
        <tissue evidence="9 10">Muscle</tissue>
    </source>
</reference>
<evidence type="ECO:0000256" key="6">
    <source>
        <dbReference type="SAM" id="MobiDB-lite"/>
    </source>
</evidence>
<gene>
    <name evidence="9 10" type="primary">LCA5L</name>
</gene>
<evidence type="ECO:0000313" key="10">
    <source>
        <dbReference type="RefSeq" id="XP_019511319.1"/>
    </source>
</evidence>
<feature type="compositionally biased region" description="Basic and acidic residues" evidence="6">
    <location>
        <begin position="609"/>
        <end position="620"/>
    </location>
</feature>
<dbReference type="OrthoDB" id="2123794at2759"/>
<evidence type="ECO:0000256" key="4">
    <source>
        <dbReference type="ARBA" id="ARBA00041402"/>
    </source>
</evidence>
<accession>A0A8B7SFD9</accession>
<name>A0A8B7SFD9_HIPAR</name>
<dbReference type="Pfam" id="PF15619">
    <property type="entry name" value="Lebercilin"/>
    <property type="match status" value="1"/>
</dbReference>
<evidence type="ECO:0000259" key="7">
    <source>
        <dbReference type="Pfam" id="PF15619"/>
    </source>
</evidence>
<evidence type="ECO:0000256" key="3">
    <source>
        <dbReference type="ARBA" id="ARBA00041189"/>
    </source>
</evidence>
<feature type="domain" description="Lebercilin" evidence="7">
    <location>
        <begin position="190"/>
        <end position="382"/>
    </location>
</feature>
<feature type="region of interest" description="Disordered" evidence="6">
    <location>
        <begin position="671"/>
        <end position="721"/>
    </location>
</feature>
<feature type="compositionally biased region" description="Basic and acidic residues" evidence="6">
    <location>
        <begin position="500"/>
        <end position="519"/>
    </location>
</feature>
<sequence>MSLADTTKTYVDEHFPSVALENHRTSAASRSSPSTANLARNSSASDRSVDYSKSQCSCESFDSHHDYSEEFVSEYSETAVNRTCLEKPVVKEKKEGKKKCNVYKISQPKVNRWPGYRVPQCSDLMGFLPFIPAEESCFGSSMKCKFLSQHPKKMVSTSGQKEISVGKKHSWNAPFLNSKINMIAQRRDAMTHRVLSARLNKIKELKNELTDIQHKLEATVLENQLLKQLQIRHLKAIGKYENSQNNVPQIVVKHQSEVKNLRQLLRKSKDQERAVSRKLRVTDSKLLKTKDALQALQKLSEDKHLAEREELTQRLAILTTKMEANDRKVQSLEKQLRLNNKAFHQQLTIEGRKTSAAQTATNALQMEVKHLRQKLKEKDRELEIKNIYTNRILRNLHDKEDYPKVSSTKSVQADRKSVSLTTMRHQETQKSENGPCLTTKGEKTKGNTGQKEKSADIVQALPHCVSKPPNQEDSKRECENLSKEEEHLEVQPPLQNIGSQRDKKEDQEKATTLAKEQEVSPKTIQAIHPEREGHQENDTVREKFKRSLQINDMDEVPDKNAAPKTKIPARQRKHYSFTEAVENLHNGLPATGGPANHGPGKCNQGPGKNRGDGEELKPEHAVGGYEPSFSKPSKTKAKDTTFREKKSSLMEELFGSSCVFKDDQPSTAAIKGSEETLKSKRVHHLPRSQASATHAFGNSKVTAVNSSKSSSPTEGKIKIII</sequence>
<keyword evidence="2 5" id="KW-0175">Coiled coil</keyword>
<dbReference type="Proteomes" id="UP000694851">
    <property type="component" value="Unplaced"/>
</dbReference>
<feature type="region of interest" description="Disordered" evidence="6">
    <location>
        <begin position="21"/>
        <end position="48"/>
    </location>
</feature>
<dbReference type="GeneID" id="109389853"/>
<proteinExistence type="inferred from homology"/>
<dbReference type="GO" id="GO:0005930">
    <property type="term" value="C:axoneme"/>
    <property type="evidence" value="ECO:0007669"/>
    <property type="project" value="TreeGrafter"/>
</dbReference>
<evidence type="ECO:0000256" key="5">
    <source>
        <dbReference type="SAM" id="Coils"/>
    </source>
</evidence>
<feature type="region of interest" description="Disordered" evidence="6">
    <location>
        <begin position="585"/>
        <end position="643"/>
    </location>
</feature>
<dbReference type="PANTHER" id="PTHR16650:SF9">
    <property type="entry name" value="LEBERCILIN-LIKE PROTEIN"/>
    <property type="match status" value="1"/>
</dbReference>
<dbReference type="AlphaFoldDB" id="A0A8B7SFD9"/>
<feature type="compositionally biased region" description="Basic and acidic residues" evidence="6">
    <location>
        <begin position="470"/>
        <end position="489"/>
    </location>
</feature>
<feature type="compositionally biased region" description="Basic and acidic residues" evidence="6">
    <location>
        <begin position="440"/>
        <end position="455"/>
    </location>
</feature>
<dbReference type="GO" id="GO:0042073">
    <property type="term" value="P:intraciliary transport"/>
    <property type="evidence" value="ECO:0007669"/>
    <property type="project" value="TreeGrafter"/>
</dbReference>
<feature type="compositionally biased region" description="Polar residues" evidence="6">
    <location>
        <begin position="699"/>
        <end position="713"/>
    </location>
</feature>
<comment type="similarity">
    <text evidence="1">Belongs to the LCA5 family.</text>
</comment>
<evidence type="ECO:0000313" key="8">
    <source>
        <dbReference type="Proteomes" id="UP000694851"/>
    </source>
</evidence>
<dbReference type="CTD" id="150082"/>
<dbReference type="KEGG" id="hai:109389853"/>
<feature type="compositionally biased region" description="Low complexity" evidence="6">
    <location>
        <begin position="25"/>
        <end position="36"/>
    </location>
</feature>
<dbReference type="PANTHER" id="PTHR16650">
    <property type="entry name" value="C21ORF13-RELATED"/>
    <property type="match status" value="1"/>
</dbReference>
<keyword evidence="8" id="KW-1185">Reference proteome</keyword>
<evidence type="ECO:0000256" key="2">
    <source>
        <dbReference type="ARBA" id="ARBA00023054"/>
    </source>
</evidence>
<dbReference type="InterPro" id="IPR028933">
    <property type="entry name" value="Lebercilin_dom"/>
</dbReference>
<feature type="compositionally biased region" description="Basic and acidic residues" evidence="6">
    <location>
        <begin position="528"/>
        <end position="542"/>
    </location>
</feature>
<evidence type="ECO:0000313" key="9">
    <source>
        <dbReference type="RefSeq" id="XP_019511318.1"/>
    </source>
</evidence>
<dbReference type="RefSeq" id="XP_019511318.1">
    <property type="nucleotide sequence ID" value="XM_019655773.1"/>
</dbReference>
<feature type="coiled-coil region" evidence="5">
    <location>
        <begin position="195"/>
        <end position="222"/>
    </location>
</feature>